<dbReference type="Proteomes" id="UP001142175">
    <property type="component" value="Unassembled WGS sequence"/>
</dbReference>
<dbReference type="InterPro" id="IPR021223">
    <property type="entry name" value="AbiGi"/>
</dbReference>
<name>A0A9X2SYM1_9BACT</name>
<proteinExistence type="predicted"/>
<evidence type="ECO:0000313" key="1">
    <source>
        <dbReference type="EMBL" id="MCR9015334.1"/>
    </source>
</evidence>
<keyword evidence="2" id="KW-1185">Reference proteome</keyword>
<dbReference type="RefSeq" id="WP_258423191.1">
    <property type="nucleotide sequence ID" value="NZ_JANSUY010000005.1"/>
</dbReference>
<organism evidence="1 2">
    <name type="scientific">Aquiflexum gelatinilyticum</name>
    <dbReference type="NCBI Taxonomy" id="2961943"/>
    <lineage>
        <taxon>Bacteria</taxon>
        <taxon>Pseudomonadati</taxon>
        <taxon>Bacteroidota</taxon>
        <taxon>Cytophagia</taxon>
        <taxon>Cytophagales</taxon>
        <taxon>Cyclobacteriaceae</taxon>
        <taxon>Aquiflexum</taxon>
    </lineage>
</organism>
<sequence>MGSHFENLSSNTLFHFTGSLKNLTGILASTFLPRYCLEVPNFFKKIPFNSNLAYPMVCFCDIPLSKVKRHIGLYGNYGIGLSKEWAIKNNLSPVIYTRKNAKTANTIENLISWFDSIQEKLSEDDKFIFRKSYSELLMHLKPYYGNMIKDGKIIKKRFYDEREWRWIPELDPKLFRSHLLKDEFNDQNIKEVENKKIAVFRKLNFKPEDIRYLIINNDDEIDSFIQDLESIKVNFNSRAIKKLTSRIITNDQIIKDF</sequence>
<dbReference type="AlphaFoldDB" id="A0A9X2SYM1"/>
<evidence type="ECO:0000313" key="2">
    <source>
        <dbReference type="Proteomes" id="UP001142175"/>
    </source>
</evidence>
<dbReference type="EMBL" id="JANSUY010000005">
    <property type="protein sequence ID" value="MCR9015334.1"/>
    <property type="molecule type" value="Genomic_DNA"/>
</dbReference>
<comment type="caution">
    <text evidence="1">The sequence shown here is derived from an EMBL/GenBank/DDBJ whole genome shotgun (WGS) entry which is preliminary data.</text>
</comment>
<protein>
    <submittedName>
        <fullName evidence="1">Abortive infection system antitoxin AbiGi family protein</fullName>
    </submittedName>
</protein>
<gene>
    <name evidence="1" type="ORF">NU887_09830</name>
</gene>
<reference evidence="1" key="1">
    <citation type="submission" date="2022-08" db="EMBL/GenBank/DDBJ databases">
        <authorList>
            <person name="Zhang D."/>
        </authorList>
    </citation>
    <scope>NUCLEOTIDE SEQUENCE</scope>
    <source>
        <strain evidence="1">XJ19-11</strain>
    </source>
</reference>
<dbReference type="Pfam" id="PF10899">
    <property type="entry name" value="AbiGi"/>
    <property type="match status" value="1"/>
</dbReference>
<accession>A0A9X2SYM1</accession>